<evidence type="ECO:0000313" key="4">
    <source>
        <dbReference type="EMBL" id="CAF3517572.1"/>
    </source>
</evidence>
<proteinExistence type="predicted"/>
<evidence type="ECO:0000313" key="3">
    <source>
        <dbReference type="EMBL" id="CAF3492393.1"/>
    </source>
</evidence>
<dbReference type="Proteomes" id="UP000663829">
    <property type="component" value="Unassembled WGS sequence"/>
</dbReference>
<gene>
    <name evidence="2" type="ORF">GPM918_LOCUS173</name>
    <name evidence="1" type="ORF">OVA965_LOCUS48</name>
    <name evidence="4" type="ORF">SRO942_LOCUS174</name>
    <name evidence="3" type="ORF">TMI583_LOCUS48</name>
</gene>
<name>A0A813NG94_9BILA</name>
<comment type="caution">
    <text evidence="2">The sequence shown here is derived from an EMBL/GenBank/DDBJ whole genome shotgun (WGS) entry which is preliminary data.</text>
</comment>
<accession>A0A813NG94</accession>
<protein>
    <submittedName>
        <fullName evidence="2">Uncharacterized protein</fullName>
    </submittedName>
</protein>
<dbReference type="EMBL" id="CAJOBA010000002">
    <property type="protein sequence ID" value="CAF3492393.1"/>
    <property type="molecule type" value="Genomic_DNA"/>
</dbReference>
<dbReference type="EMBL" id="CAJNOQ010000012">
    <property type="protein sequence ID" value="CAF0739404.1"/>
    <property type="molecule type" value="Genomic_DNA"/>
</dbReference>
<dbReference type="EMBL" id="CAJNOK010000002">
    <property type="protein sequence ID" value="CAF0721129.1"/>
    <property type="molecule type" value="Genomic_DNA"/>
</dbReference>
<sequence length="200" mass="23604">MKSCNKILLYARRLQFMKNFISNTQQAKELLIKSKALKNNKNDALLGSEFVKRIVRVKERHEKLKKILQQEPSTRNNTRPYHRYSARSYIQQPQQSGNFIRQAIIQIIDIKIHDHNIIVNTSTTPKPPRYVASTVPIYPDYKKYLKFNVKMCFIHFYVWHSVWHPHPELGFIIIFKKPILTPTTLYFYGRDSLGVIASIT</sequence>
<dbReference type="Proteomes" id="UP000682733">
    <property type="component" value="Unassembled WGS sequence"/>
</dbReference>
<reference evidence="2" key="1">
    <citation type="submission" date="2021-02" db="EMBL/GenBank/DDBJ databases">
        <authorList>
            <person name="Nowell W R."/>
        </authorList>
    </citation>
    <scope>NUCLEOTIDE SEQUENCE</scope>
</reference>
<evidence type="ECO:0000313" key="5">
    <source>
        <dbReference type="Proteomes" id="UP000663829"/>
    </source>
</evidence>
<dbReference type="Proteomes" id="UP000677228">
    <property type="component" value="Unassembled WGS sequence"/>
</dbReference>
<keyword evidence="5" id="KW-1185">Reference proteome</keyword>
<dbReference type="EMBL" id="CAJOBC010000012">
    <property type="protein sequence ID" value="CAF3517572.1"/>
    <property type="molecule type" value="Genomic_DNA"/>
</dbReference>
<dbReference type="Proteomes" id="UP000681722">
    <property type="component" value="Unassembled WGS sequence"/>
</dbReference>
<evidence type="ECO:0000313" key="1">
    <source>
        <dbReference type="EMBL" id="CAF0721129.1"/>
    </source>
</evidence>
<organism evidence="2 5">
    <name type="scientific">Didymodactylos carnosus</name>
    <dbReference type="NCBI Taxonomy" id="1234261"/>
    <lineage>
        <taxon>Eukaryota</taxon>
        <taxon>Metazoa</taxon>
        <taxon>Spiralia</taxon>
        <taxon>Gnathifera</taxon>
        <taxon>Rotifera</taxon>
        <taxon>Eurotatoria</taxon>
        <taxon>Bdelloidea</taxon>
        <taxon>Philodinida</taxon>
        <taxon>Philodinidae</taxon>
        <taxon>Didymodactylos</taxon>
    </lineage>
</organism>
<evidence type="ECO:0000313" key="2">
    <source>
        <dbReference type="EMBL" id="CAF0739404.1"/>
    </source>
</evidence>
<dbReference type="AlphaFoldDB" id="A0A813NG94"/>